<sequence>MELSQLIKKIGHSLVEIRVRALKSIMCKLDHSLLSVSDLVQEKMLFVYLLEWFNSAEVPMQEEVLQLIGTLSQHPTAAQMLRDVGAVEFLTQLSQNLKPQLSASVDGILDLLFQLPELLPACPTLSSNEPQLLNTATTEDSPVVGYFQTSRLSHIDVPPQRISVSNSVKCLRFSTFPWLALTTTDRHILSSNESSLRSNNHSLVRNTCELLHDVIMLDFPAEIFLQRPTIVQNLLSLLRLGPGESEAGYLRMQAVACLHQLCVGLRRRLHFHQDPSFYSTKPDPVSQNSSLSYSQEVRGVGAQRSLASSPGGECSPRPSVVGRTGQRPRGDGQDGDAVSNSSGSSQRAAAAPLGSRQTAPSPVNTAQLDMPELGVEDVLELQHQQLNLAQFTVATMEHTIPLLRTDSVRVFLGVCELLSEAVVLLRDSVCELVWDNTSVLAMELREKLQFAMETLGDIMSYHKSRSSDSPEGLLVHHRLAYVNTAVFTIRLLQTILPLEKANDNLPESTAASIWSLCLDRPFGMAHPSMLEAAVAYMEQLNPGGHNLYRKASHAAVWMESTCLFVKETQQQGEKNWLELLELADQAIDGLPYHQHLPVIKECIKICSYLWTFEQASPLLQTDSQKVLLKLLSHPLYPVKTETYTCILNIVTECLGVQNVANPLLSGCSRVHFLLHTRVLYEISVFGIWDPTGEVNSAAKDILLFLLKGRLMMTASTWDRFSLALSPVIPVLQSYAGTEDALGNCVMLISDVSNETRDGILPNTTKLRAALRLLFTKQQTLRAAAVQQLLPHLTSTTARPPLDSLLTSLPSLYCLTKTLDITLDSRDRSFLKVESVEKLFSILTSDTVDLTLRRSAADQLAVILQETTMHPVLKSLGVTDKVISFITESVDSNVKVMDCLLEPSVCILRKLVYADPSLRHVLAGNATLLVALLRASLLIKANRRDVIEAASLMCLLLFDEIATVGVWSETSSSDVASSPFSLPVSVIRRYNLPFQSASHHAVSPYCSVLPLNSDLMSLGPAKESLQLVWNIAWHSGIDNLLEEFRGIRSDMADFHGDLSLSESQVLSLRATHLPTGLQDCVQAIAMAADHASVSLALTRLRLHLLIDKLALTSTHTHSCRDTLHSLTWQPAIARFLQVRPACLEDERLLVDVLAFLNSYFKQSHSETEDEDLRWILDLLLKQDTSSLLDLLLIAESQTPAPSQGETEELRAQISQRLQRQLTWFLKTLLHRVTQATDRICLALAGPFVGQLAERFLQCLRVSDAPRFYGLPGLERTLLGMVSLTSQPGWSSRSPTMEPHSLCTKYLSGLLEVVSSFYVEWGGNSMSFMGKGVTKNAVVCLLHLSHEMMAQNKDPDFISQWSLGQEARSDEPSGSTLGLAWLIPLWVDRDPEVRFASLGVGSALSSVPNGCQALVVSCQNISGGLWGTLLNIFLDQQESSMVRREAAFILQNLLVMPMPATADQAHDSTWQSPCVHDDSSGVSLVGLPALQALLYHCQFFPHTAQMAASCYRGRYAFDLTSSAGDPGQQDNTEDADDSLGLWRPSNPTPENPSRGSGSLSTSSTIVLPGGSGRQSPVPTSFDTTGTDTPASRLMVQGQSDTDASDSVLSLDSRLGNPALNSSCVIVTPDLLSAVCGLLANLLAVLPEFTLSALGHSRLLQSLASVLDAAAIERCLGELRTPSTLPEHREDIKSQVLTLLQLLSSFSKFLQSCVTLSSDLIGQIDFLRPLLANLFTVLTLDTKYIDGSLRGGLFVCWTDVLMLLATIVIRDSTTAYPSVCAALVRRWKPFTVTLSVCVDPSCSDPNLHATALRFLCVVLSAEAKSRPLEVSVMTSDPQLTPLYEALNGTSGEQLCELLLQSFDKRAFQEPVKKMTAKALMALLACSPSAQSHAAKVGLIDSSVEQMKQIHSHLHMESVRPGRGRKKEENYMKELKMCLEILRNSLYLNSQSKAVATDCRLAAVLNALWPWFLLDDGAMEAVLELLCVYTANCTTACSAVCCGVAPGLVSGPRGPPGGSLMQCVMKLASVVASDNSLVQQLAFSLLANLALNKDCKGVLQKSNFLQPFISLPVPKPGSKPGHGAGALLLLWLRLILSMSFGEDGQLSILRLSGSLDLLADLATRQRHRKHVTTADHALLVLHNVCFSSANKPKVLANDKVVKVLVSSLESKETEVCALGASALWALLHNYQKAKTTLKCPSVRLRVDEAYTAAKRDVKKKPDPTNAYLLKCLENLTQLLSINAAFILPQRAMMENVQKEHWYFMVLLICVSIFNVSVQQSNSVASIRLEEGMVLPCACPWTGNLSIVSWTKLIRFDKSPVAVYHPEYGVHISPPYQTRIQFLKATPTDGSIKVSNVSQDDAGLYLCSVQMFPHGSWTTNIKVENVSGTEEDNTAVGEESDIPISGADPELIEADTVLTAEKGENLTISCVHQHNGSVHQVTLEKLDYGSAAGLMLFKCQMKDGDLFEDSYTERGMVKCSHQLDASLQLNGLTEEDGGLYRCRFSTDAGELTTSVRLNVPRQVTSVYLLYITGAVGVVLLLSILLVLVLCQRRRKIKMHGPKQHPVKRRFGNEYENVPVSDKMRKGTNQRDPVYANIHTVCPHAKRKR</sequence>
<proteinExistence type="predicted"/>
<protein>
    <submittedName>
        <fullName evidence="1">Uncharacterized protein</fullName>
    </submittedName>
</protein>
<keyword evidence="2" id="KW-1185">Reference proteome</keyword>
<name>A0ACC2H452_DALPE</name>
<gene>
    <name evidence="1" type="ORF">DPEC_G00075520</name>
</gene>
<evidence type="ECO:0000313" key="2">
    <source>
        <dbReference type="Proteomes" id="UP001157502"/>
    </source>
</evidence>
<organism evidence="1 2">
    <name type="scientific">Dallia pectoralis</name>
    <name type="common">Alaska blackfish</name>
    <dbReference type="NCBI Taxonomy" id="75939"/>
    <lineage>
        <taxon>Eukaryota</taxon>
        <taxon>Metazoa</taxon>
        <taxon>Chordata</taxon>
        <taxon>Craniata</taxon>
        <taxon>Vertebrata</taxon>
        <taxon>Euteleostomi</taxon>
        <taxon>Actinopterygii</taxon>
        <taxon>Neopterygii</taxon>
        <taxon>Teleostei</taxon>
        <taxon>Protacanthopterygii</taxon>
        <taxon>Esociformes</taxon>
        <taxon>Umbridae</taxon>
        <taxon>Dallia</taxon>
    </lineage>
</organism>
<dbReference type="Proteomes" id="UP001157502">
    <property type="component" value="Chromosome 6"/>
</dbReference>
<evidence type="ECO:0000313" key="1">
    <source>
        <dbReference type="EMBL" id="KAJ8010480.1"/>
    </source>
</evidence>
<dbReference type="EMBL" id="CM055733">
    <property type="protein sequence ID" value="KAJ8010480.1"/>
    <property type="molecule type" value="Genomic_DNA"/>
</dbReference>
<accession>A0ACC2H452</accession>
<comment type="caution">
    <text evidence="1">The sequence shown here is derived from an EMBL/GenBank/DDBJ whole genome shotgun (WGS) entry which is preliminary data.</text>
</comment>
<reference evidence="1" key="1">
    <citation type="submission" date="2021-05" db="EMBL/GenBank/DDBJ databases">
        <authorList>
            <person name="Pan Q."/>
            <person name="Jouanno E."/>
            <person name="Zahm M."/>
            <person name="Klopp C."/>
            <person name="Cabau C."/>
            <person name="Louis A."/>
            <person name="Berthelot C."/>
            <person name="Parey E."/>
            <person name="Roest Crollius H."/>
            <person name="Montfort J."/>
            <person name="Robinson-Rechavi M."/>
            <person name="Bouchez O."/>
            <person name="Lampietro C."/>
            <person name="Lopez Roques C."/>
            <person name="Donnadieu C."/>
            <person name="Postlethwait J."/>
            <person name="Bobe J."/>
            <person name="Dillon D."/>
            <person name="Chandos A."/>
            <person name="von Hippel F."/>
            <person name="Guiguen Y."/>
        </authorList>
    </citation>
    <scope>NUCLEOTIDE SEQUENCE</scope>
    <source>
        <strain evidence="1">YG-Jan2019</strain>
    </source>
</reference>